<dbReference type="InterPro" id="IPR051395">
    <property type="entry name" value="Cytochrome_c_Peroxidase/MauG"/>
</dbReference>
<dbReference type="Gene3D" id="1.10.760.10">
    <property type="entry name" value="Cytochrome c-like domain"/>
    <property type="match status" value="1"/>
</dbReference>
<protein>
    <recommendedName>
        <fullName evidence="8">Cytochrome c domain-containing protein</fullName>
    </recommendedName>
</protein>
<dbReference type="PROSITE" id="PS51257">
    <property type="entry name" value="PROKAR_LIPOPROTEIN"/>
    <property type="match status" value="1"/>
</dbReference>
<feature type="compositionally biased region" description="Low complexity" evidence="7">
    <location>
        <begin position="470"/>
        <end position="486"/>
    </location>
</feature>
<evidence type="ECO:0000256" key="5">
    <source>
        <dbReference type="ARBA" id="ARBA00023004"/>
    </source>
</evidence>
<reference evidence="9" key="1">
    <citation type="submission" date="2020-04" db="EMBL/GenBank/DDBJ databases">
        <authorList>
            <person name="Zhang T."/>
        </authorList>
    </citation>
    <scope>NUCLEOTIDE SEQUENCE</scope>
    <source>
        <strain evidence="9">HKST-UBA01</strain>
    </source>
</reference>
<keyword evidence="4" id="KW-0560">Oxidoreductase</keyword>
<gene>
    <name evidence="9" type="ORF">KC729_03160</name>
</gene>
<feature type="region of interest" description="Disordered" evidence="7">
    <location>
        <begin position="33"/>
        <end position="52"/>
    </location>
</feature>
<name>A0A956LW10_UNCEI</name>
<evidence type="ECO:0000256" key="4">
    <source>
        <dbReference type="ARBA" id="ARBA00023002"/>
    </source>
</evidence>
<dbReference type="GO" id="GO:0009055">
    <property type="term" value="F:electron transfer activity"/>
    <property type="evidence" value="ECO:0007669"/>
    <property type="project" value="InterPro"/>
</dbReference>
<feature type="domain" description="Cytochrome c" evidence="8">
    <location>
        <begin position="653"/>
        <end position="779"/>
    </location>
</feature>
<keyword evidence="3" id="KW-0732">Signal</keyword>
<dbReference type="GO" id="GO:0004130">
    <property type="term" value="F:cytochrome-c peroxidase activity"/>
    <property type="evidence" value="ECO:0007669"/>
    <property type="project" value="TreeGrafter"/>
</dbReference>
<dbReference type="SUPFAM" id="SSF75011">
    <property type="entry name" value="3-carboxy-cis,cis-mucoante lactonizing enzyme"/>
    <property type="match status" value="1"/>
</dbReference>
<evidence type="ECO:0000259" key="8">
    <source>
        <dbReference type="PROSITE" id="PS51007"/>
    </source>
</evidence>
<dbReference type="SUPFAM" id="SSF46626">
    <property type="entry name" value="Cytochrome c"/>
    <property type="match status" value="1"/>
</dbReference>
<evidence type="ECO:0000256" key="3">
    <source>
        <dbReference type="ARBA" id="ARBA00022729"/>
    </source>
</evidence>
<dbReference type="AlphaFoldDB" id="A0A956LW10"/>
<dbReference type="GO" id="GO:0046872">
    <property type="term" value="F:metal ion binding"/>
    <property type="evidence" value="ECO:0007669"/>
    <property type="project" value="UniProtKB-KW"/>
</dbReference>
<feature type="compositionally biased region" description="Pro residues" evidence="7">
    <location>
        <begin position="487"/>
        <end position="496"/>
    </location>
</feature>
<dbReference type="InterPro" id="IPR009056">
    <property type="entry name" value="Cyt_c-like_dom"/>
</dbReference>
<dbReference type="EMBL" id="JAGQHR010000053">
    <property type="protein sequence ID" value="MCA9726654.1"/>
    <property type="molecule type" value="Genomic_DNA"/>
</dbReference>
<feature type="region of interest" description="Disordered" evidence="7">
    <location>
        <begin position="467"/>
        <end position="499"/>
    </location>
</feature>
<sequence length="789" mass="85794">MLRPAVPLGLAFLLGVSCVSFLCMSVLPGSGSPMDAAPTDAASTNARGEGDDPDVVLRLTQLEDSLVASATPELVGASKTDVPHTVAAQVARREELGHILGPDPFRILAVGAAPVRWVLLLRGCDQIALLDGDPFSPDGLRIRTRIPTPPEPSSWTTLDDRYVLVAGEGSGRIALYDTARDLAEVCELDLPAVSLRGIAFDPRSRVGFALDPIGDRALSFLVSDPDRSSNGAIVLSRLDHDLDLPAGPLQAAIAGDFLVTDCLLAHTIVVHRRSTDPDRPWIREATIEHDGPIWSFDVGLLGDTLWVAAGGIEDHPLDRTEGEFGYVDSYLYLYRSVVTDGHAGSFQRIEQWNLSELGVVTPKRVKLEPDRIRVAGFGGEWLASVPWAPDAQEKAGTSGRSAPVTFRVPPGISDFVVDPSGNRLVAVSPLLDALIEIPLSQGADAHADPTTIEGSRGRLAAMRTIPAANASSGDTTTSGDATTSPDAPTPTGPTPIEPATDIADATRRRADLRLGELLVFTTLLTPDNQTDGELSRFTCEACHFEGGIDGRTHYTGRENVFATTKPIRGLGNNVPLFSRSGASSLAEMVPAEFRVANQHRMAAHEIPVSEHPWLCELAPGSSVDSFRQRRAMLQYLFELPPIPQPDRTREWTEDETRGLQVFRDRCARCHLPVLSTRAEEDRVPVEDWTAWLSQPRADLVWAAPFLIKTGVEPYVSEAGARVPSLRRVLWKRPYFTNGTANSLDAVLEDFRHDRAMGWHDPRGVPRDRPDVKALTADERRELGALLRRF</sequence>
<proteinExistence type="predicted"/>
<dbReference type="InterPro" id="IPR036909">
    <property type="entry name" value="Cyt_c-like_dom_sf"/>
</dbReference>
<keyword evidence="2 6" id="KW-0479">Metal-binding</keyword>
<evidence type="ECO:0000313" key="9">
    <source>
        <dbReference type="EMBL" id="MCA9726654.1"/>
    </source>
</evidence>
<evidence type="ECO:0000256" key="7">
    <source>
        <dbReference type="SAM" id="MobiDB-lite"/>
    </source>
</evidence>
<keyword evidence="1 6" id="KW-0349">Heme</keyword>
<accession>A0A956LW10</accession>
<comment type="caution">
    <text evidence="9">The sequence shown here is derived from an EMBL/GenBank/DDBJ whole genome shotgun (WGS) entry which is preliminary data.</text>
</comment>
<evidence type="ECO:0000256" key="2">
    <source>
        <dbReference type="ARBA" id="ARBA00022723"/>
    </source>
</evidence>
<keyword evidence="5 6" id="KW-0408">Iron</keyword>
<organism evidence="9 10">
    <name type="scientific">Eiseniibacteriota bacterium</name>
    <dbReference type="NCBI Taxonomy" id="2212470"/>
    <lineage>
        <taxon>Bacteria</taxon>
        <taxon>Candidatus Eiseniibacteriota</taxon>
    </lineage>
</organism>
<dbReference type="GO" id="GO:0020037">
    <property type="term" value="F:heme binding"/>
    <property type="evidence" value="ECO:0007669"/>
    <property type="project" value="InterPro"/>
</dbReference>
<dbReference type="PANTHER" id="PTHR30600:SF10">
    <property type="entry name" value="BLL6722 PROTEIN"/>
    <property type="match status" value="1"/>
</dbReference>
<dbReference type="Proteomes" id="UP000697710">
    <property type="component" value="Unassembled WGS sequence"/>
</dbReference>
<evidence type="ECO:0000256" key="6">
    <source>
        <dbReference type="PROSITE-ProRule" id="PRU00433"/>
    </source>
</evidence>
<evidence type="ECO:0000256" key="1">
    <source>
        <dbReference type="ARBA" id="ARBA00022617"/>
    </source>
</evidence>
<reference evidence="9" key="2">
    <citation type="journal article" date="2021" name="Microbiome">
        <title>Successional dynamics and alternative stable states in a saline activated sludge microbial community over 9 years.</title>
        <authorList>
            <person name="Wang Y."/>
            <person name="Ye J."/>
            <person name="Ju F."/>
            <person name="Liu L."/>
            <person name="Boyd J.A."/>
            <person name="Deng Y."/>
            <person name="Parks D.H."/>
            <person name="Jiang X."/>
            <person name="Yin X."/>
            <person name="Woodcroft B.J."/>
            <person name="Tyson G.W."/>
            <person name="Hugenholtz P."/>
            <person name="Polz M.F."/>
            <person name="Zhang T."/>
        </authorList>
    </citation>
    <scope>NUCLEOTIDE SEQUENCE</scope>
    <source>
        <strain evidence="9">HKST-UBA01</strain>
    </source>
</reference>
<dbReference type="PANTHER" id="PTHR30600">
    <property type="entry name" value="CYTOCHROME C PEROXIDASE-RELATED"/>
    <property type="match status" value="1"/>
</dbReference>
<dbReference type="PROSITE" id="PS51007">
    <property type="entry name" value="CYTC"/>
    <property type="match status" value="1"/>
</dbReference>
<evidence type="ECO:0000313" key="10">
    <source>
        <dbReference type="Proteomes" id="UP000697710"/>
    </source>
</evidence>